<dbReference type="Gene3D" id="6.10.340.10">
    <property type="match status" value="1"/>
</dbReference>
<gene>
    <name evidence="26" type="ORF">GC106_82070</name>
</gene>
<sequence>MIRSLAGRVIIVCLAVAGISALVAGLVLFRLVSTTSLDVTRRVLADQADVLSAQLFETNGAVTGRRRVVDILEGQGISVVSVSQRGVVLGEASAVAAAEQADAVDGGTVSKTVETAGRTYLVEARDAPRGSFALVLRPSSDRSTIRRLVGNILLALGIGLLVAAAAGVVFGRLLARPLRRTAQVAHTMREGRRDLRVPVEGPREVADVAGSVNSLADALQRSEARQRDFLLSVSHELRTPLTAVRGFAESLADGVVTGPQAAEAGRTISHESQRLERLVGDLLDLARLSADDFRLDLTSVDLSGVLRETADVWSARCSREGVEFRLINAEHPVFVHTDPRRLRQALDGLMENALRVTPSGRPIVLAQPAGRVLQVRDGGPGLSDEDYRVAFDRGALHRRYQGIRPVGTGLGLAIVHGLVTRMGGTIEAGPAPEGGACFTITLPG</sequence>
<evidence type="ECO:0000256" key="17">
    <source>
        <dbReference type="ARBA" id="ARBA00023012"/>
    </source>
</evidence>
<keyword evidence="20" id="KW-0464">Manganese</keyword>
<evidence type="ECO:0000256" key="9">
    <source>
        <dbReference type="ARBA" id="ARBA00022692"/>
    </source>
</evidence>
<dbReference type="PANTHER" id="PTHR44936:SF9">
    <property type="entry name" value="SENSOR PROTEIN CREC"/>
    <property type="match status" value="1"/>
</dbReference>
<dbReference type="Pfam" id="PF02518">
    <property type="entry name" value="HATPase_c"/>
    <property type="match status" value="1"/>
</dbReference>
<comment type="subcellular location">
    <subcellularLocation>
        <location evidence="4">Cell membrane</location>
        <topology evidence="4">Multi-pass membrane protein</topology>
    </subcellularLocation>
</comment>
<evidence type="ECO:0000256" key="11">
    <source>
        <dbReference type="ARBA" id="ARBA00022777"/>
    </source>
</evidence>
<evidence type="ECO:0000256" key="16">
    <source>
        <dbReference type="ARBA" id="ARBA00022989"/>
    </source>
</evidence>
<keyword evidence="12" id="KW-0378">Hydrolase</keyword>
<dbReference type="Pfam" id="PF00512">
    <property type="entry name" value="HisKA"/>
    <property type="match status" value="1"/>
</dbReference>
<dbReference type="Gene3D" id="3.30.565.10">
    <property type="entry name" value="Histidine kinase-like ATPase, C-terminal domain"/>
    <property type="match status" value="1"/>
</dbReference>
<dbReference type="SMART" id="SM00387">
    <property type="entry name" value="HATPase_c"/>
    <property type="match status" value="1"/>
</dbReference>
<dbReference type="InterPro" id="IPR004358">
    <property type="entry name" value="Sig_transdc_His_kin-like_C"/>
</dbReference>
<organism evidence="26 27">
    <name type="scientific">Kibdelosporangium persicum</name>
    <dbReference type="NCBI Taxonomy" id="2698649"/>
    <lineage>
        <taxon>Bacteria</taxon>
        <taxon>Bacillati</taxon>
        <taxon>Actinomycetota</taxon>
        <taxon>Actinomycetes</taxon>
        <taxon>Pseudonocardiales</taxon>
        <taxon>Pseudonocardiaceae</taxon>
        <taxon>Kibdelosporangium</taxon>
    </lineage>
</organism>
<keyword evidence="14" id="KW-0460">Magnesium</keyword>
<dbReference type="InterPro" id="IPR003660">
    <property type="entry name" value="HAMP_dom"/>
</dbReference>
<feature type="transmembrane region" description="Helical" evidence="23">
    <location>
        <begin position="152"/>
        <end position="175"/>
    </location>
</feature>
<dbReference type="SUPFAM" id="SSF47384">
    <property type="entry name" value="Homodimeric domain of signal transducing histidine kinase"/>
    <property type="match status" value="1"/>
</dbReference>
<comment type="cofactor">
    <cofactor evidence="3">
        <name>Mg(2+)</name>
        <dbReference type="ChEBI" id="CHEBI:18420"/>
    </cofactor>
</comment>
<keyword evidence="19" id="KW-0843">Virulence</keyword>
<keyword evidence="17" id="KW-0902">Two-component regulatory system</keyword>
<reference evidence="26 27" key="1">
    <citation type="submission" date="2020-01" db="EMBL/GenBank/DDBJ databases">
        <title>Kibdelosporangium persica a novel Actinomycetes from a hot desert in Iran.</title>
        <authorList>
            <person name="Safaei N."/>
            <person name="Zaburannyi N."/>
            <person name="Mueller R."/>
            <person name="Wink J."/>
        </authorList>
    </citation>
    <scope>NUCLEOTIDE SEQUENCE [LARGE SCALE GENOMIC DNA]</scope>
    <source>
        <strain evidence="26 27">4NS15</strain>
    </source>
</reference>
<evidence type="ECO:0000256" key="8">
    <source>
        <dbReference type="ARBA" id="ARBA00022679"/>
    </source>
</evidence>
<feature type="transmembrane region" description="Helical" evidence="23">
    <location>
        <begin position="6"/>
        <end position="32"/>
    </location>
</feature>
<evidence type="ECO:0000256" key="18">
    <source>
        <dbReference type="ARBA" id="ARBA00023016"/>
    </source>
</evidence>
<dbReference type="InterPro" id="IPR050980">
    <property type="entry name" value="2C_sensor_his_kinase"/>
</dbReference>
<evidence type="ECO:0000256" key="13">
    <source>
        <dbReference type="ARBA" id="ARBA00022840"/>
    </source>
</evidence>
<dbReference type="SUPFAM" id="SSF55874">
    <property type="entry name" value="ATPase domain of HSP90 chaperone/DNA topoisomerase II/histidine kinase"/>
    <property type="match status" value="1"/>
</dbReference>
<evidence type="ECO:0000256" key="21">
    <source>
        <dbReference type="ARBA" id="ARBA00040454"/>
    </source>
</evidence>
<dbReference type="InterPro" id="IPR005467">
    <property type="entry name" value="His_kinase_dom"/>
</dbReference>
<keyword evidence="11" id="KW-0418">Kinase</keyword>
<comment type="caution">
    <text evidence="26">The sequence shown here is derived from an EMBL/GenBank/DDBJ whole genome shotgun (WGS) entry which is preliminary data.</text>
</comment>
<evidence type="ECO:0000256" key="7">
    <source>
        <dbReference type="ARBA" id="ARBA00022553"/>
    </source>
</evidence>
<dbReference type="InterPro" id="IPR036890">
    <property type="entry name" value="HATPase_C_sf"/>
</dbReference>
<dbReference type="EMBL" id="JAAATY010000047">
    <property type="protein sequence ID" value="NRN70932.1"/>
    <property type="molecule type" value="Genomic_DNA"/>
</dbReference>
<dbReference type="PRINTS" id="PR00344">
    <property type="entry name" value="BCTRLSENSOR"/>
</dbReference>
<dbReference type="PROSITE" id="PS50109">
    <property type="entry name" value="HIS_KIN"/>
    <property type="match status" value="1"/>
</dbReference>
<evidence type="ECO:0000259" key="24">
    <source>
        <dbReference type="PROSITE" id="PS50109"/>
    </source>
</evidence>
<comment type="catalytic activity">
    <reaction evidence="1">
        <text>ATP + protein L-histidine = ADP + protein N-phospho-L-histidine.</text>
        <dbReference type="EC" id="2.7.13.3"/>
    </reaction>
</comment>
<keyword evidence="7" id="KW-0597">Phosphoprotein</keyword>
<keyword evidence="23" id="KW-0472">Membrane</keyword>
<evidence type="ECO:0000256" key="20">
    <source>
        <dbReference type="ARBA" id="ARBA00023211"/>
    </source>
</evidence>
<dbReference type="Gene3D" id="1.10.287.130">
    <property type="match status" value="1"/>
</dbReference>
<evidence type="ECO:0000256" key="15">
    <source>
        <dbReference type="ARBA" id="ARBA00022912"/>
    </source>
</evidence>
<dbReference type="SMART" id="SM00388">
    <property type="entry name" value="HisKA"/>
    <property type="match status" value="1"/>
</dbReference>
<dbReference type="SUPFAM" id="SSF158472">
    <property type="entry name" value="HAMP domain-like"/>
    <property type="match status" value="1"/>
</dbReference>
<evidence type="ECO:0000256" key="23">
    <source>
        <dbReference type="SAM" id="Phobius"/>
    </source>
</evidence>
<dbReference type="Proteomes" id="UP000763557">
    <property type="component" value="Unassembled WGS sequence"/>
</dbReference>
<evidence type="ECO:0000256" key="22">
    <source>
        <dbReference type="ARBA" id="ARBA00041776"/>
    </source>
</evidence>
<dbReference type="InterPro" id="IPR036097">
    <property type="entry name" value="HisK_dim/P_sf"/>
</dbReference>
<dbReference type="SMART" id="SM00304">
    <property type="entry name" value="HAMP"/>
    <property type="match status" value="1"/>
</dbReference>
<dbReference type="RefSeq" id="WP_376777830.1">
    <property type="nucleotide sequence ID" value="NZ_CBCSGW010000082.1"/>
</dbReference>
<dbReference type="InterPro" id="IPR003594">
    <property type="entry name" value="HATPase_dom"/>
</dbReference>
<keyword evidence="8" id="KW-0808">Transferase</keyword>
<keyword evidence="9 23" id="KW-0812">Transmembrane</keyword>
<feature type="domain" description="HAMP" evidence="25">
    <location>
        <begin position="172"/>
        <end position="224"/>
    </location>
</feature>
<keyword evidence="15" id="KW-0904">Protein phosphatase</keyword>
<accession>A0ABX2FHP5</accession>
<keyword evidence="10" id="KW-0547">Nucleotide-binding</keyword>
<evidence type="ECO:0000313" key="26">
    <source>
        <dbReference type="EMBL" id="NRN70932.1"/>
    </source>
</evidence>
<name>A0ABX2FHP5_9PSEU</name>
<dbReference type="InterPro" id="IPR003661">
    <property type="entry name" value="HisK_dim/P_dom"/>
</dbReference>
<dbReference type="PROSITE" id="PS50885">
    <property type="entry name" value="HAMP"/>
    <property type="match status" value="1"/>
</dbReference>
<evidence type="ECO:0000256" key="14">
    <source>
        <dbReference type="ARBA" id="ARBA00022842"/>
    </source>
</evidence>
<protein>
    <recommendedName>
        <fullName evidence="21">Signal transduction histidine-protein kinase/phosphatase MprB</fullName>
        <ecNumber evidence="5">2.7.13.3</ecNumber>
    </recommendedName>
    <alternativeName>
        <fullName evidence="22">Mycobacterial persistence regulator B</fullName>
    </alternativeName>
</protein>
<keyword evidence="16 23" id="KW-1133">Transmembrane helix</keyword>
<evidence type="ECO:0000256" key="10">
    <source>
        <dbReference type="ARBA" id="ARBA00022741"/>
    </source>
</evidence>
<keyword evidence="13" id="KW-0067">ATP-binding</keyword>
<keyword evidence="18" id="KW-0346">Stress response</keyword>
<evidence type="ECO:0000256" key="4">
    <source>
        <dbReference type="ARBA" id="ARBA00004651"/>
    </source>
</evidence>
<keyword evidence="6" id="KW-1003">Cell membrane</keyword>
<evidence type="ECO:0000256" key="5">
    <source>
        <dbReference type="ARBA" id="ARBA00012438"/>
    </source>
</evidence>
<dbReference type="Pfam" id="PF00672">
    <property type="entry name" value="HAMP"/>
    <property type="match status" value="1"/>
</dbReference>
<dbReference type="PANTHER" id="PTHR44936">
    <property type="entry name" value="SENSOR PROTEIN CREC"/>
    <property type="match status" value="1"/>
</dbReference>
<evidence type="ECO:0000259" key="25">
    <source>
        <dbReference type="PROSITE" id="PS50885"/>
    </source>
</evidence>
<evidence type="ECO:0000256" key="19">
    <source>
        <dbReference type="ARBA" id="ARBA00023026"/>
    </source>
</evidence>
<dbReference type="EC" id="2.7.13.3" evidence="5"/>
<evidence type="ECO:0000256" key="1">
    <source>
        <dbReference type="ARBA" id="ARBA00000085"/>
    </source>
</evidence>
<keyword evidence="27" id="KW-1185">Reference proteome</keyword>
<dbReference type="CDD" id="cd00082">
    <property type="entry name" value="HisKA"/>
    <property type="match status" value="1"/>
</dbReference>
<feature type="domain" description="Histidine kinase" evidence="24">
    <location>
        <begin position="232"/>
        <end position="444"/>
    </location>
</feature>
<evidence type="ECO:0000256" key="2">
    <source>
        <dbReference type="ARBA" id="ARBA00001936"/>
    </source>
</evidence>
<dbReference type="CDD" id="cd06225">
    <property type="entry name" value="HAMP"/>
    <property type="match status" value="1"/>
</dbReference>
<evidence type="ECO:0000256" key="6">
    <source>
        <dbReference type="ARBA" id="ARBA00022475"/>
    </source>
</evidence>
<evidence type="ECO:0000256" key="12">
    <source>
        <dbReference type="ARBA" id="ARBA00022801"/>
    </source>
</evidence>
<evidence type="ECO:0000256" key="3">
    <source>
        <dbReference type="ARBA" id="ARBA00001946"/>
    </source>
</evidence>
<comment type="cofactor">
    <cofactor evidence="2">
        <name>Mn(2+)</name>
        <dbReference type="ChEBI" id="CHEBI:29035"/>
    </cofactor>
</comment>
<evidence type="ECO:0000313" key="27">
    <source>
        <dbReference type="Proteomes" id="UP000763557"/>
    </source>
</evidence>
<proteinExistence type="predicted"/>